<dbReference type="InterPro" id="IPR035892">
    <property type="entry name" value="C2_domain_sf"/>
</dbReference>
<dbReference type="GO" id="GO:0005737">
    <property type="term" value="C:cytoplasm"/>
    <property type="evidence" value="ECO:0007669"/>
    <property type="project" value="UniProtKB-SubCell"/>
</dbReference>
<dbReference type="InterPro" id="IPR026791">
    <property type="entry name" value="DOCK"/>
</dbReference>
<feature type="compositionally biased region" description="Basic and acidic residues" evidence="10">
    <location>
        <begin position="1815"/>
        <end position="1828"/>
    </location>
</feature>
<evidence type="ECO:0000259" key="12">
    <source>
        <dbReference type="PROSITE" id="PS51650"/>
    </source>
</evidence>
<dbReference type="InterPro" id="IPR046773">
    <property type="entry name" value="DOCKER_Lobe_C"/>
</dbReference>
<feature type="domain" description="C2 DOCK-type" evidence="12">
    <location>
        <begin position="526"/>
        <end position="709"/>
    </location>
</feature>
<evidence type="ECO:0000256" key="3">
    <source>
        <dbReference type="ARBA" id="ARBA00022443"/>
    </source>
</evidence>
<comment type="similarity">
    <text evidence="9">Belongs to the DOCK family.</text>
</comment>
<dbReference type="GO" id="GO:0005886">
    <property type="term" value="C:plasma membrane"/>
    <property type="evidence" value="ECO:0007669"/>
    <property type="project" value="TreeGrafter"/>
</dbReference>
<evidence type="ECO:0000256" key="4">
    <source>
        <dbReference type="ARBA" id="ARBA00022490"/>
    </source>
</evidence>
<dbReference type="Pfam" id="PF23554">
    <property type="entry name" value="TPR_DOCK"/>
    <property type="match status" value="1"/>
</dbReference>
<dbReference type="InterPro" id="IPR032376">
    <property type="entry name" value="DOCK_N"/>
</dbReference>
<evidence type="ECO:0000256" key="1">
    <source>
        <dbReference type="ARBA" id="ARBA00004370"/>
    </source>
</evidence>
<dbReference type="PROSITE" id="PS50002">
    <property type="entry name" value="SH3"/>
    <property type="match status" value="1"/>
</dbReference>
<dbReference type="Pfam" id="PF20421">
    <property type="entry name" value="DHR-2_Lobe_C"/>
    <property type="match status" value="1"/>
</dbReference>
<dbReference type="GO" id="GO:0007264">
    <property type="term" value="P:small GTPase-mediated signal transduction"/>
    <property type="evidence" value="ECO:0007669"/>
    <property type="project" value="InterPro"/>
</dbReference>
<evidence type="ECO:0000256" key="5">
    <source>
        <dbReference type="ARBA" id="ARBA00022553"/>
    </source>
</evidence>
<dbReference type="SMART" id="SM00326">
    <property type="entry name" value="SH3"/>
    <property type="match status" value="1"/>
</dbReference>
<dbReference type="Pfam" id="PF06920">
    <property type="entry name" value="DHR-2_Lobe_A"/>
    <property type="match status" value="1"/>
</dbReference>
<feature type="region of interest" description="Disordered" evidence="10">
    <location>
        <begin position="1850"/>
        <end position="1939"/>
    </location>
</feature>
<dbReference type="Gene3D" id="2.60.40.150">
    <property type="entry name" value="C2 domain"/>
    <property type="match status" value="1"/>
</dbReference>
<feature type="region of interest" description="Disordered" evidence="10">
    <location>
        <begin position="1758"/>
        <end position="1835"/>
    </location>
</feature>
<keyword evidence="5" id="KW-0597">Phosphoprotein</keyword>
<dbReference type="Pfam" id="PF16172">
    <property type="entry name" value="DOCK_N"/>
    <property type="match status" value="1"/>
</dbReference>
<dbReference type="Gene3D" id="1.20.1270.350">
    <property type="entry name" value="Dedicator of cytokinesis N-terminal subdomain"/>
    <property type="match status" value="1"/>
</dbReference>
<dbReference type="Pfam" id="PF14429">
    <property type="entry name" value="DOCK-C2"/>
    <property type="match status" value="1"/>
</dbReference>
<dbReference type="GO" id="GO:0016477">
    <property type="term" value="P:cell migration"/>
    <property type="evidence" value="ECO:0007669"/>
    <property type="project" value="TreeGrafter"/>
</dbReference>
<feature type="domain" description="DOCKER" evidence="13">
    <location>
        <begin position="1311"/>
        <end position="1722"/>
    </location>
</feature>
<accession>A0A834C7N4</accession>
<evidence type="ECO:0000256" key="7">
    <source>
        <dbReference type="ARBA" id="ARBA00023136"/>
    </source>
</evidence>
<proteinExistence type="inferred from homology"/>
<dbReference type="InterPro" id="IPR046769">
    <property type="entry name" value="DOCKER_Lobe_A"/>
</dbReference>
<comment type="caution">
    <text evidence="14">The sequence shown here is derived from an EMBL/GenBank/DDBJ whole genome shotgun (WGS) entry which is preliminary data.</text>
</comment>
<evidence type="ECO:0000256" key="2">
    <source>
        <dbReference type="ARBA" id="ARBA00004496"/>
    </source>
</evidence>
<feature type="compositionally biased region" description="Low complexity" evidence="10">
    <location>
        <begin position="25"/>
        <end position="38"/>
    </location>
</feature>
<dbReference type="PROSITE" id="PS51650">
    <property type="entry name" value="C2_DOCK"/>
    <property type="match status" value="1"/>
</dbReference>
<dbReference type="Pfam" id="PF00018">
    <property type="entry name" value="SH3_1"/>
    <property type="match status" value="1"/>
</dbReference>
<dbReference type="Proteomes" id="UP000646548">
    <property type="component" value="Unassembled WGS sequence"/>
</dbReference>
<dbReference type="PANTHER" id="PTHR45653:SF3">
    <property type="entry name" value="DEDICATOR OF CYTOKINESIS PROTEIN 5"/>
    <property type="match status" value="1"/>
</dbReference>
<evidence type="ECO:0000313" key="15">
    <source>
        <dbReference type="Proteomes" id="UP000646548"/>
    </source>
</evidence>
<dbReference type="FunFam" id="2.60.40.150:FF:000044">
    <property type="entry name" value="dedicator of cytokinesis protein 1"/>
    <property type="match status" value="1"/>
</dbReference>
<dbReference type="SUPFAM" id="SSF48371">
    <property type="entry name" value="ARM repeat"/>
    <property type="match status" value="1"/>
</dbReference>
<dbReference type="GO" id="GO:0007520">
    <property type="term" value="P:myoblast fusion"/>
    <property type="evidence" value="ECO:0007669"/>
    <property type="project" value="TreeGrafter"/>
</dbReference>
<dbReference type="FunFam" id="1.25.40.410:FF:000004">
    <property type="entry name" value="Dedicator of cytokinesis protein 1"/>
    <property type="match status" value="1"/>
</dbReference>
<reference evidence="14" key="1">
    <citation type="journal article" name="BMC Genomics">
        <title>Long-read sequencing and de novo genome assembly of marine medaka (Oryzias melastigma).</title>
        <authorList>
            <person name="Liang P."/>
            <person name="Saqib H.S.A."/>
            <person name="Ni X."/>
            <person name="Shen Y."/>
        </authorList>
    </citation>
    <scope>NUCLEOTIDE SEQUENCE</scope>
    <source>
        <strain evidence="14">Bigg-433</strain>
    </source>
</reference>
<dbReference type="FunFam" id="2.30.30.40:FF:000057">
    <property type="entry name" value="Dedicator of cytokinesis protein 4"/>
    <property type="match status" value="1"/>
</dbReference>
<evidence type="ECO:0000313" key="14">
    <source>
        <dbReference type="EMBL" id="KAF6723573.1"/>
    </source>
</evidence>
<evidence type="ECO:0000256" key="10">
    <source>
        <dbReference type="SAM" id="MobiDB-lite"/>
    </source>
</evidence>
<gene>
    <name evidence="14" type="ORF">FQA47_017082</name>
</gene>
<dbReference type="InterPro" id="IPR001452">
    <property type="entry name" value="SH3_domain"/>
</dbReference>
<dbReference type="FunFam" id="1.20.1270.350:FF:000001">
    <property type="entry name" value="dedicator of cytokinesis protein 4"/>
    <property type="match status" value="1"/>
</dbReference>
<keyword evidence="3 8" id="KW-0728">SH3 domain</keyword>
<dbReference type="EMBL" id="WKFB01000419">
    <property type="protein sequence ID" value="KAF6723573.1"/>
    <property type="molecule type" value="Genomic_DNA"/>
</dbReference>
<protein>
    <submittedName>
        <fullName evidence="14">Dedicator of cytokinesis protein 5</fullName>
    </submittedName>
</protein>
<feature type="domain" description="SH3" evidence="11">
    <location>
        <begin position="91"/>
        <end position="152"/>
    </location>
</feature>
<dbReference type="Pfam" id="PF20422">
    <property type="entry name" value="DHR-2_Lobe_B"/>
    <property type="match status" value="1"/>
</dbReference>
<feature type="region of interest" description="Disordered" evidence="10">
    <location>
        <begin position="23"/>
        <end position="51"/>
    </location>
</feature>
<dbReference type="InterPro" id="IPR016024">
    <property type="entry name" value="ARM-type_fold"/>
</dbReference>
<feature type="compositionally biased region" description="Low complexity" evidence="10">
    <location>
        <begin position="1758"/>
        <end position="1778"/>
    </location>
</feature>
<dbReference type="SUPFAM" id="SSF50044">
    <property type="entry name" value="SH3-domain"/>
    <property type="match status" value="1"/>
</dbReference>
<evidence type="ECO:0000256" key="9">
    <source>
        <dbReference type="PROSITE-ProRule" id="PRU00983"/>
    </source>
</evidence>
<dbReference type="InterPro" id="IPR036028">
    <property type="entry name" value="SH3-like_dom_sf"/>
</dbReference>
<dbReference type="GO" id="GO:0005085">
    <property type="term" value="F:guanyl-nucleotide exchange factor activity"/>
    <property type="evidence" value="ECO:0007669"/>
    <property type="project" value="UniProtKB-KW"/>
</dbReference>
<name>A0A834C7N4_ORYME</name>
<evidence type="ECO:0000256" key="6">
    <source>
        <dbReference type="ARBA" id="ARBA00022658"/>
    </source>
</evidence>
<keyword evidence="4" id="KW-0963">Cytoplasm</keyword>
<sequence length="1939" mass="222652">MRVNDWARGPLWWLLVARAGRRDPAFSPSSRSSRAAPSSPRPNPSYDGGTVGFGTSRSAPPVLSEQVYIVIYLFNQLSCLLPAMTRWIPTKREKYGVAIYNYDSNGEQELCLQVGDPVHILEKFEGWYRGYSLRNKSQKGIFPASFISLKEARVEGSGRQETIIPADLPLVQELGATLREWAQIWHKLYVANKITLFRSVQQMAYSLIEYRSQIVSGTLPKDDLVELKKKVTAKIDYGNRILGLDLVVRDEAGNMLHPDRTSTVSLFRAHETASRSIDERIQEEKTRLQNRKMSYQTLLSSVHTYSLLMNLRNFVCNIGEDSELLMSLYDPDQSEFISENFLADWDSKGMPKEMTKLNNLPALFTDLSSSDLMRQRLFLVCQIIRVGSMELKEGKRQTGGLRRPFGVAVMDITDIAHGTVDDEDKQHFIPFQQIAMETYIRQRQLIMSPLIPSRVIGENEPLTAVFNKVIATREVNHKGQGLFVTLKLLPGDLAQVRKDYPHFVDRNVAIVRKMGFPEIILPGNVRNDIYVTLLQGEFDRGKKKTPKNVEVTISVHDEEGRPVEKAIFPGAGCKGMTEYKSVIYYQVKQPCWNETVKVTIPIEDVCHCHLIMTLRHRSSQDSRDKSERPFGMAFVRLMRKDGTTLRDGRHDLIVYKADVKKSEDAKVYLTLPATWSEVEEKQNQTGKPFQHSGAIPVTKDSFQIATLTCSTKLTQNVDLLGLLNWRSNSEDLDKILQRLMEVEGGEIVKFLQDTLDALFNIMMETSQKDTYDTLVFDALVFIITLIGDIKFQHFNPVLETYISKHFSATLAYLKLTGVLNYYVGHAEEPSLTEKLFSALKALKYLFRFIVQSRVLYLRFYGNSEDGDDFLNSIRTLFLSFNSLMDRPLDEGVKIKGAILKYLPSIINDVQTVFDPVELSVLLTKFIESIPDLQLVRQKLGCMCKMVESDLFKQPECRDVLLPLVTDQLSGQLDDHSCKPDYEACVQVLSTVLDNLDRKDVGPTRGHIQLIMERLLRRVNRTVISMDRDSPLIGHYLACMTAILKQMDDMHYTHYISTFKTRQDIIDFLMETFIMFKDLMGNVFPTDWVIMNMVQMQVFLRAINQYSNVLNMYFLDPTHFELQLWNNYFNLCVAFLTHKTLQLESFSQERRNKILNKYGDMRKTMGFKIRDMWYNLGPHKMKFIPAMVGPILEVTLVPEPELRKATIPIFFDMMQCEHNFSPGRTFQTFENELIMKLDQEVEGGRGDEQYKVLLEKTLLEHCRRHRYLSQSGEELAVLLSTLLENLLAYRTITHDESPEHRMSCTVNVLNFYKEKKREDIYIRYLYKLRDLHLDCENYTEAAYTLLLHAELLQWSDKPCAPHLIPRDREHAWTQQELKERLFQEIICYLDKGKMWEKAIELCKQLAKMHESHMFDFMELSQLLKKQAEFYEKIMHEMRPQPEYFAVGYYGLGFPSFLRNKMFIYRGKEYSFLEDFSMKLLSQFPNAVRMTSTAPPGDEICNSQAQHIQCFTVKAVFTVPRHLKEKGVPEQILNYYRTNEVDQFQYSRPFRKGEKDPDNEFATMWIERTTFITAYRFPGILKWFEVKISSVEELSPLENAIEAMEMTNEKLGNLVQQQAFDRSLSINPLSMMLSGIVDPAVMGGFSNYEKAFFTDTYMQDHPDDHDRIEVLKHLIALQIPLLADGIRIHGEKATEQLKPFHNRLVTCFQDLREKVEKHYGVITLPCSLTESKKSRVGSVVMPYILSSTLRRMSNVSTLSSASSGLSSGSASSDGPSCISSQDDRRASVLSRAEDDNRIARKNRKEWSVSKSQVIAERQSDAEETPLEKQQRPKSLQFGDRRLTLSLFQGSQLSLSNPLSPLPGSPNTPHTPRSSSYSSLLSDNNANTIDAPGTPPPMPPKKHPHEIDNPGLSSEFTPPLPTKIESKPPPPPPKTRKSMFPS</sequence>
<dbReference type="Gene3D" id="2.30.30.40">
    <property type="entry name" value="SH3 Domains"/>
    <property type="match status" value="1"/>
</dbReference>
<dbReference type="InterPro" id="IPR043162">
    <property type="entry name" value="DOCK_C_lobe_C"/>
</dbReference>
<keyword evidence="7" id="KW-0472">Membrane</keyword>
<dbReference type="InterPro" id="IPR027357">
    <property type="entry name" value="DOCKER_dom"/>
</dbReference>
<dbReference type="InterPro" id="IPR043161">
    <property type="entry name" value="DOCK_C_lobe_A"/>
</dbReference>
<dbReference type="FunFam" id="1.20.58.740:FF:000004">
    <property type="entry name" value="Dedicator of cytokinesis protein 1"/>
    <property type="match status" value="1"/>
</dbReference>
<dbReference type="Gene3D" id="1.25.40.410">
    <property type="match status" value="1"/>
</dbReference>
<dbReference type="InterPro" id="IPR056372">
    <property type="entry name" value="TPR_DOCK"/>
</dbReference>
<feature type="compositionally biased region" description="Basic and acidic residues" evidence="10">
    <location>
        <begin position="1779"/>
        <end position="1796"/>
    </location>
</feature>
<keyword evidence="6" id="KW-0344">Guanine-nucleotide releasing factor</keyword>
<comment type="subcellular location">
    <subcellularLocation>
        <location evidence="2">Cytoplasm</location>
    </subcellularLocation>
    <subcellularLocation>
        <location evidence="1">Membrane</location>
    </subcellularLocation>
</comment>
<dbReference type="Gene3D" id="1.20.58.740">
    <property type="match status" value="1"/>
</dbReference>
<organism evidence="14 15">
    <name type="scientific">Oryzias melastigma</name>
    <name type="common">Marine medaka</name>
    <dbReference type="NCBI Taxonomy" id="30732"/>
    <lineage>
        <taxon>Eukaryota</taxon>
        <taxon>Metazoa</taxon>
        <taxon>Chordata</taxon>
        <taxon>Craniata</taxon>
        <taxon>Vertebrata</taxon>
        <taxon>Euteleostomi</taxon>
        <taxon>Actinopterygii</taxon>
        <taxon>Neopterygii</taxon>
        <taxon>Teleostei</taxon>
        <taxon>Neoteleostei</taxon>
        <taxon>Acanthomorphata</taxon>
        <taxon>Ovalentaria</taxon>
        <taxon>Atherinomorphae</taxon>
        <taxon>Beloniformes</taxon>
        <taxon>Adrianichthyidae</taxon>
        <taxon>Oryziinae</taxon>
        <taxon>Oryzias</taxon>
    </lineage>
</organism>
<dbReference type="PANTHER" id="PTHR45653">
    <property type="entry name" value="DEDICATOR OF CYTOKINESIS"/>
    <property type="match status" value="1"/>
</dbReference>
<evidence type="ECO:0000259" key="11">
    <source>
        <dbReference type="PROSITE" id="PS50002"/>
    </source>
</evidence>
<dbReference type="InterPro" id="IPR027007">
    <property type="entry name" value="C2_DOCK-type_domain"/>
</dbReference>
<dbReference type="GO" id="GO:0031267">
    <property type="term" value="F:small GTPase binding"/>
    <property type="evidence" value="ECO:0007669"/>
    <property type="project" value="TreeGrafter"/>
</dbReference>
<dbReference type="PROSITE" id="PS51651">
    <property type="entry name" value="DOCKER"/>
    <property type="match status" value="1"/>
</dbReference>
<dbReference type="InterPro" id="IPR046770">
    <property type="entry name" value="DOCKER_Lobe_B"/>
</dbReference>
<evidence type="ECO:0000259" key="13">
    <source>
        <dbReference type="PROSITE" id="PS51651"/>
    </source>
</evidence>
<evidence type="ECO:0000256" key="8">
    <source>
        <dbReference type="PROSITE-ProRule" id="PRU00192"/>
    </source>
</evidence>
<dbReference type="InterPro" id="IPR042455">
    <property type="entry name" value="DOCK_N_sub1"/>
</dbReference>